<dbReference type="PANTHER" id="PTHR31105:SF42">
    <property type="entry name" value="OS02G0258300 PROTEIN"/>
    <property type="match status" value="1"/>
</dbReference>
<keyword evidence="5" id="KW-1185">Reference proteome</keyword>
<dbReference type="Pfam" id="PF11331">
    <property type="entry name" value="Zn_ribbon_12"/>
    <property type="match status" value="1"/>
</dbReference>
<dbReference type="Pfam" id="PF22910">
    <property type="entry name" value="EDR4-like_1st"/>
    <property type="match status" value="1"/>
</dbReference>
<accession>A0A5J5AGJ1</accession>
<dbReference type="OrthoDB" id="2020426at2759"/>
<dbReference type="InterPro" id="IPR021480">
    <property type="entry name" value="Zinc_ribbon_12"/>
</dbReference>
<dbReference type="GO" id="GO:1900150">
    <property type="term" value="P:regulation of defense response to fungus"/>
    <property type="evidence" value="ECO:0007669"/>
    <property type="project" value="InterPro"/>
</dbReference>
<evidence type="ECO:0000313" key="5">
    <source>
        <dbReference type="Proteomes" id="UP000325577"/>
    </source>
</evidence>
<feature type="compositionally biased region" description="Polar residues" evidence="1">
    <location>
        <begin position="634"/>
        <end position="644"/>
    </location>
</feature>
<feature type="region of interest" description="Disordered" evidence="1">
    <location>
        <begin position="43"/>
        <end position="85"/>
    </location>
</feature>
<dbReference type="InterPro" id="IPR055126">
    <property type="entry name" value="EDR4-like_N"/>
</dbReference>
<protein>
    <submittedName>
        <fullName evidence="4">Uncharacterized protein</fullName>
    </submittedName>
</protein>
<feature type="compositionally biased region" description="Basic and acidic residues" evidence="1">
    <location>
        <begin position="49"/>
        <end position="59"/>
    </location>
</feature>
<reference evidence="4 5" key="1">
    <citation type="submission" date="2019-09" db="EMBL/GenBank/DDBJ databases">
        <title>A chromosome-level genome assembly of the Chinese tupelo Nyssa sinensis.</title>
        <authorList>
            <person name="Yang X."/>
            <person name="Kang M."/>
            <person name="Yang Y."/>
            <person name="Xiong H."/>
            <person name="Wang M."/>
            <person name="Zhang Z."/>
            <person name="Wang Z."/>
            <person name="Wu H."/>
            <person name="Ma T."/>
            <person name="Liu J."/>
            <person name="Xi Z."/>
        </authorList>
    </citation>
    <scope>NUCLEOTIDE SEQUENCE [LARGE SCALE GENOMIC DNA]</scope>
    <source>
        <strain evidence="4">J267</strain>
        <tissue evidence="4">Leaf</tissue>
    </source>
</reference>
<gene>
    <name evidence="4" type="ORF">F0562_035488</name>
</gene>
<dbReference type="InterPro" id="IPR040244">
    <property type="entry name" value="EDR4-like"/>
</dbReference>
<dbReference type="PANTHER" id="PTHR31105">
    <property type="entry name" value="EXTRA-LARGE G-PROTEIN-LIKE"/>
    <property type="match status" value="1"/>
</dbReference>
<evidence type="ECO:0000256" key="1">
    <source>
        <dbReference type="SAM" id="MobiDB-lite"/>
    </source>
</evidence>
<evidence type="ECO:0000259" key="2">
    <source>
        <dbReference type="Pfam" id="PF11331"/>
    </source>
</evidence>
<proteinExistence type="predicted"/>
<dbReference type="AlphaFoldDB" id="A0A5J5AGJ1"/>
<dbReference type="Proteomes" id="UP000325577">
    <property type="component" value="Linkage Group LG21"/>
</dbReference>
<feature type="region of interest" description="Disordered" evidence="1">
    <location>
        <begin position="634"/>
        <end position="756"/>
    </location>
</feature>
<feature type="domain" description="Enhanced disease resistance 4-like N-terminal" evidence="3">
    <location>
        <begin position="6"/>
        <end position="39"/>
    </location>
</feature>
<dbReference type="EMBL" id="CM018045">
    <property type="protein sequence ID" value="KAA8528261.1"/>
    <property type="molecule type" value="Genomic_DNA"/>
</dbReference>
<feature type="compositionally biased region" description="Basic and acidic residues" evidence="1">
    <location>
        <begin position="283"/>
        <end position="296"/>
    </location>
</feature>
<evidence type="ECO:0000313" key="4">
    <source>
        <dbReference type="EMBL" id="KAA8528261.1"/>
    </source>
</evidence>
<feature type="region of interest" description="Disordered" evidence="1">
    <location>
        <begin position="283"/>
        <end position="311"/>
    </location>
</feature>
<name>A0A5J5AGJ1_9ASTE</name>
<feature type="region of interest" description="Disordered" evidence="1">
    <location>
        <begin position="484"/>
        <end position="506"/>
    </location>
</feature>
<evidence type="ECO:0000259" key="3">
    <source>
        <dbReference type="Pfam" id="PF22910"/>
    </source>
</evidence>
<feature type="compositionally biased region" description="Basic and acidic residues" evidence="1">
    <location>
        <begin position="729"/>
        <end position="745"/>
    </location>
</feature>
<organism evidence="4 5">
    <name type="scientific">Nyssa sinensis</name>
    <dbReference type="NCBI Taxonomy" id="561372"/>
    <lineage>
        <taxon>Eukaryota</taxon>
        <taxon>Viridiplantae</taxon>
        <taxon>Streptophyta</taxon>
        <taxon>Embryophyta</taxon>
        <taxon>Tracheophyta</taxon>
        <taxon>Spermatophyta</taxon>
        <taxon>Magnoliopsida</taxon>
        <taxon>eudicotyledons</taxon>
        <taxon>Gunneridae</taxon>
        <taxon>Pentapetalae</taxon>
        <taxon>asterids</taxon>
        <taxon>Cornales</taxon>
        <taxon>Nyssaceae</taxon>
        <taxon>Nyssa</taxon>
    </lineage>
</organism>
<feature type="compositionally biased region" description="Polar residues" evidence="1">
    <location>
        <begin position="497"/>
        <end position="506"/>
    </location>
</feature>
<feature type="compositionally biased region" description="Polar residues" evidence="1">
    <location>
        <begin position="654"/>
        <end position="666"/>
    </location>
</feature>
<sequence length="962" mass="107611">MEEGSKVRLVRCPKCENLLPELPDYSVYECGGCGAVLRANKKGPVSDCLSDKSDDERGRGVFKRANGVSLSASETESDGLERGRKKERVLSERTVNLINSSSSRTENREAAGDFDRNVSRETMNLRVDRSTEDGEYEYYDDRYRRSSKRPSNNWVRGNDDDMNLKRSEFVNSRMENQLEKFRPTGDVAGSSRSRPIMDQWSTERNGSVAFRVTGRGVTEPGRFSTFPYPNEGPSNYNPGFFHGYCEQNRICDELDGPNRVENLEHDRAELLRKLDELKDQLSRSCDVAEKPKERVPVGRTMAPPPPPTDTYGGHDVYMPEGPTSLYSVNMQPFARDKLAPEPPYFNHSHGPVPYINSHGSDVQDFYPPPRNVPNDFPGYEDPYLPPMFRRPLHQPRQYLKEPYHDPCPGQYRDLNQVTIASHPHETFFHRPACSCLHCYNKNWQVPPKVPPPVFSSRSALNDPTNPIFHQHVNPVTYGPTVYNSRGANPPQLHAQERQPQTRSSSVLHSETAGFAHRHPRRVVIAHCNGHVCHPIAGGAPFVTCYNCFESLKLPRKLMVMGENQQKVRCGACSTIILFELEKKGIAISISEQIKQASAKVHDISGETLNESLQSSHGYLNTGVTNSCSDDYDNPSYNFQLTDTEPNILPRDQKSNFSDSSNRQDPLSSSSSFSEDEQSPNGVIVGRDVSSSAQQPSEDDLSLALPDSPLQNCPDYSPPNNGVSRYGKGNKSERNDQEKVIVDRSTSRQNSVKDASAATEMEVTFNEYLNSGVSHDYTEVSKDEDQPRINKGRESFFAGLIKKSFRDFSRSGQSVDAGQSNVSVNGQRLPSRVVKKAEKSAGPIQPGEYWYDFRAGFWGVMGQPCLGIIPPFIEEFDYPMPQNCAAGNTGVFINGRELHQKDLDLLSGRGLPTTRDKSYIIEISGRVLDEDTGEELDSLGKLAPTVERVKHGFGMKAPRALAQ</sequence>
<feature type="domain" description="Probable zinc-ribbon" evidence="2">
    <location>
        <begin position="536"/>
        <end position="580"/>
    </location>
</feature>